<dbReference type="PANTHER" id="PTHR32329">
    <property type="entry name" value="BIFUNCTIONAL PROTEIN [INCLUDES 2-HYDROXYACYL-COA DEHYDRATASE (N-TER) AND ITS ACTIVATOR DOMAIN (C_TERM)-RELATED"/>
    <property type="match status" value="1"/>
</dbReference>
<gene>
    <name evidence="2" type="ORF">CCDG5_0722</name>
</gene>
<dbReference type="KEGG" id="ccel:CCDG5_0722"/>
<dbReference type="PATRIC" id="fig|29343.3.peg.756"/>
<dbReference type="HOGENOM" id="CLU_079876_0_0_9"/>
<dbReference type="InterPro" id="IPR051805">
    <property type="entry name" value="Dehydratase_Activator_Redct"/>
</dbReference>
<dbReference type="EMBL" id="LM995447">
    <property type="protein sequence ID" value="CDZ23851.1"/>
    <property type="molecule type" value="Genomic_DNA"/>
</dbReference>
<sequence>MLRQREDKNERTSAKITVGLPRAMTYYEHGKLWQNFFTLLGCNVRVSPETNRRILDRGVSVCSNETCLPVKVMAGHVMEIADKCDTVFIPRYMSTAKHEKCCPKLCGLPDMIRMNIRGRADIMEVIIDVDKGYERTNKTLDEIAHRLNISEKAAEEAFEHAVKNKLNADARARLTSEMEIGSFNASKTVAVLGHPYMIYDRFLSMNLIGKLKAAHLNVITPDTLPHDERIESAYPYFGKRNFYGIGSDNLGCAYICEKNPNVAGIIYLTPFACGVDSLVTEFISRRIGNKIPLMILTVDEHTGEAGFDTRIEAFLDMIS</sequence>
<dbReference type="Gene3D" id="3.40.50.11900">
    <property type="match status" value="1"/>
</dbReference>
<dbReference type="PANTHER" id="PTHR32329:SF2">
    <property type="entry name" value="BIFUNCTIONAL PROTEIN [INCLUDES 2-HYDROXYACYL-COA DEHYDRATASE (N-TER) AND ITS ACTIVATOR DOMAIN (C_TERM)"/>
    <property type="match status" value="1"/>
</dbReference>
<keyword evidence="3" id="KW-1185">Reference proteome</keyword>
<feature type="domain" description="DUF2229" evidence="1">
    <location>
        <begin position="17"/>
        <end position="223"/>
    </location>
</feature>
<organism evidence="2 3">
    <name type="scientific">[Clostridium] cellulosi</name>
    <dbReference type="NCBI Taxonomy" id="29343"/>
    <lineage>
        <taxon>Bacteria</taxon>
        <taxon>Bacillati</taxon>
        <taxon>Bacillota</taxon>
        <taxon>Clostridia</taxon>
        <taxon>Eubacteriales</taxon>
        <taxon>Oscillospiraceae</taxon>
        <taxon>Oscillospiraceae incertae sedis</taxon>
    </lineage>
</organism>
<dbReference type="AlphaFoldDB" id="A0A078KJR5"/>
<dbReference type="STRING" id="29343.CCDG5_0722"/>
<evidence type="ECO:0000313" key="3">
    <source>
        <dbReference type="Proteomes" id="UP000032431"/>
    </source>
</evidence>
<dbReference type="Proteomes" id="UP000032431">
    <property type="component" value="Chromosome I"/>
</dbReference>
<evidence type="ECO:0000313" key="2">
    <source>
        <dbReference type="EMBL" id="CDZ23851.1"/>
    </source>
</evidence>
<proteinExistence type="predicted"/>
<dbReference type="Pfam" id="PF09989">
    <property type="entry name" value="DUF2229"/>
    <property type="match status" value="1"/>
</dbReference>
<accession>A0A078KJR5</accession>
<name>A0A078KJR5_9FIRM</name>
<protein>
    <recommendedName>
        <fullName evidence="1">DUF2229 domain-containing protein</fullName>
    </recommendedName>
</protein>
<dbReference type="InterPro" id="IPR018709">
    <property type="entry name" value="CoA_activase_DUF2229"/>
</dbReference>
<evidence type="ECO:0000259" key="1">
    <source>
        <dbReference type="Pfam" id="PF09989"/>
    </source>
</evidence>
<reference evidence="3" key="1">
    <citation type="submission" date="2014-07" db="EMBL/GenBank/DDBJ databases">
        <authorList>
            <person name="Wibberg D."/>
        </authorList>
    </citation>
    <scope>NUCLEOTIDE SEQUENCE [LARGE SCALE GENOMIC DNA]</scope>
    <source>
        <strain evidence="3">DG5</strain>
    </source>
</reference>
<dbReference type="OrthoDB" id="9780120at2"/>